<sequence>DSAYAVYLFILTPYLNPATPGERRYNAAHRMTHRVLERTFGLLKSRFRCLHKSCGALQYSPENTCKIVATCAMLHNITTK</sequence>
<dbReference type="InterPro" id="IPR027806">
    <property type="entry name" value="HARBI1_dom"/>
</dbReference>
<reference evidence="4" key="1">
    <citation type="journal article" date="2022" name="bioRxiv">
        <title>Sequencing and chromosome-scale assembly of the giantPleurodeles waltlgenome.</title>
        <authorList>
            <person name="Brown T."/>
            <person name="Elewa A."/>
            <person name="Iarovenko S."/>
            <person name="Subramanian E."/>
            <person name="Araus A.J."/>
            <person name="Petzold A."/>
            <person name="Susuki M."/>
            <person name="Suzuki K.-i.T."/>
            <person name="Hayashi T."/>
            <person name="Toyoda A."/>
            <person name="Oliveira C."/>
            <person name="Osipova E."/>
            <person name="Leigh N.D."/>
            <person name="Simon A."/>
            <person name="Yun M.H."/>
        </authorList>
    </citation>
    <scope>NUCLEOTIDE SEQUENCE</scope>
    <source>
        <strain evidence="4">20211129_DDA</strain>
        <tissue evidence="4">Liver</tissue>
    </source>
</reference>
<protein>
    <recommendedName>
        <fullName evidence="3">DDE Tnp4 domain-containing protein</fullName>
    </recommendedName>
</protein>
<evidence type="ECO:0000259" key="3">
    <source>
        <dbReference type="Pfam" id="PF13359"/>
    </source>
</evidence>
<organism evidence="4 5">
    <name type="scientific">Pleurodeles waltl</name>
    <name type="common">Iberian ribbed newt</name>
    <dbReference type="NCBI Taxonomy" id="8319"/>
    <lineage>
        <taxon>Eukaryota</taxon>
        <taxon>Metazoa</taxon>
        <taxon>Chordata</taxon>
        <taxon>Craniata</taxon>
        <taxon>Vertebrata</taxon>
        <taxon>Euteleostomi</taxon>
        <taxon>Amphibia</taxon>
        <taxon>Batrachia</taxon>
        <taxon>Caudata</taxon>
        <taxon>Salamandroidea</taxon>
        <taxon>Salamandridae</taxon>
        <taxon>Pleurodelinae</taxon>
        <taxon>Pleurodeles</taxon>
    </lineage>
</organism>
<dbReference type="Proteomes" id="UP001066276">
    <property type="component" value="Chromosome 1_1"/>
</dbReference>
<keyword evidence="2" id="KW-0479">Metal-binding</keyword>
<keyword evidence="5" id="KW-1185">Reference proteome</keyword>
<dbReference type="EMBL" id="JANPWB010000001">
    <property type="protein sequence ID" value="KAJ1216532.1"/>
    <property type="molecule type" value="Genomic_DNA"/>
</dbReference>
<comment type="caution">
    <text evidence="4">The sequence shown here is derived from an EMBL/GenBank/DDBJ whole genome shotgun (WGS) entry which is preliminary data.</text>
</comment>
<evidence type="ECO:0000256" key="1">
    <source>
        <dbReference type="ARBA" id="ARBA00001968"/>
    </source>
</evidence>
<proteinExistence type="predicted"/>
<feature type="domain" description="DDE Tnp4" evidence="3">
    <location>
        <begin position="1"/>
        <end position="76"/>
    </location>
</feature>
<evidence type="ECO:0000313" key="5">
    <source>
        <dbReference type="Proteomes" id="UP001066276"/>
    </source>
</evidence>
<gene>
    <name evidence="4" type="ORF">NDU88_004133</name>
</gene>
<evidence type="ECO:0000256" key="2">
    <source>
        <dbReference type="ARBA" id="ARBA00022723"/>
    </source>
</evidence>
<evidence type="ECO:0000313" key="4">
    <source>
        <dbReference type="EMBL" id="KAJ1216532.1"/>
    </source>
</evidence>
<feature type="non-terminal residue" evidence="4">
    <location>
        <position position="1"/>
    </location>
</feature>
<dbReference type="AlphaFoldDB" id="A0AAV7WQZ9"/>
<name>A0AAV7WQZ9_PLEWA</name>
<dbReference type="Pfam" id="PF13359">
    <property type="entry name" value="DDE_Tnp_4"/>
    <property type="match status" value="1"/>
</dbReference>
<comment type="cofactor">
    <cofactor evidence="1">
        <name>a divalent metal cation</name>
        <dbReference type="ChEBI" id="CHEBI:60240"/>
    </cofactor>
</comment>
<accession>A0AAV7WQZ9</accession>
<dbReference type="GO" id="GO:0046872">
    <property type="term" value="F:metal ion binding"/>
    <property type="evidence" value="ECO:0007669"/>
    <property type="project" value="UniProtKB-KW"/>
</dbReference>
<feature type="non-terminal residue" evidence="4">
    <location>
        <position position="80"/>
    </location>
</feature>